<keyword evidence="2" id="KW-1185">Reference proteome</keyword>
<evidence type="ECO:0000313" key="2">
    <source>
        <dbReference type="Proteomes" id="UP000326837"/>
    </source>
</evidence>
<organism evidence="1 2">
    <name type="scientific">Lacipirellula parvula</name>
    <dbReference type="NCBI Taxonomy" id="2650471"/>
    <lineage>
        <taxon>Bacteria</taxon>
        <taxon>Pseudomonadati</taxon>
        <taxon>Planctomycetota</taxon>
        <taxon>Planctomycetia</taxon>
        <taxon>Pirellulales</taxon>
        <taxon>Lacipirellulaceae</taxon>
        <taxon>Lacipirellula</taxon>
    </lineage>
</organism>
<sequence>MRASVSARVGSAIALTTRKDCLTGTIGTAGRQSLAELPGMKFLGRRELAVLAAERRLANKLFVGGVSDADVGSHH</sequence>
<protein>
    <submittedName>
        <fullName evidence="1">Uncharacterized protein</fullName>
    </submittedName>
</protein>
<accession>A0A5K7X589</accession>
<proteinExistence type="predicted"/>
<dbReference type="Proteomes" id="UP000326837">
    <property type="component" value="Chromosome"/>
</dbReference>
<gene>
    <name evidence="1" type="ORF">PLANPX_1476</name>
</gene>
<dbReference type="AlphaFoldDB" id="A0A5K7X589"/>
<evidence type="ECO:0000313" key="1">
    <source>
        <dbReference type="EMBL" id="BBO31864.1"/>
    </source>
</evidence>
<dbReference type="EMBL" id="AP021861">
    <property type="protein sequence ID" value="BBO31864.1"/>
    <property type="molecule type" value="Genomic_DNA"/>
</dbReference>
<reference evidence="2" key="1">
    <citation type="submission" date="2019-10" db="EMBL/GenBank/DDBJ databases">
        <title>Lacipirellula parvula gen. nov., sp. nov., representing a lineage of planctomycetes widespread in freshwater anoxic habitats, and description of the family Lacipirellulaceae.</title>
        <authorList>
            <person name="Dedysh S.N."/>
            <person name="Kulichevskaya I.S."/>
            <person name="Beletsky A.V."/>
            <person name="Rakitin A.L."/>
            <person name="Mardanov A.V."/>
            <person name="Ivanova A.A."/>
            <person name="Saltykova V.X."/>
            <person name="Rijpstra W.I.C."/>
            <person name="Sinninghe Damste J.S."/>
            <person name="Ravin N.V."/>
        </authorList>
    </citation>
    <scope>NUCLEOTIDE SEQUENCE [LARGE SCALE GENOMIC DNA]</scope>
    <source>
        <strain evidence="2">PX69</strain>
    </source>
</reference>
<dbReference type="KEGG" id="lpav:PLANPX_1476"/>
<name>A0A5K7X589_9BACT</name>